<evidence type="ECO:0000313" key="2">
    <source>
        <dbReference type="EMBL" id="CAA9259150.1"/>
    </source>
</evidence>
<dbReference type="PANTHER" id="PTHR48079:SF6">
    <property type="entry name" value="NAD(P)-BINDING DOMAIN-CONTAINING PROTEIN-RELATED"/>
    <property type="match status" value="1"/>
</dbReference>
<accession>A0A6J4IRZ9</accession>
<reference evidence="2" key="1">
    <citation type="submission" date="2020-02" db="EMBL/GenBank/DDBJ databases">
        <authorList>
            <person name="Meier V. D."/>
        </authorList>
    </citation>
    <scope>NUCLEOTIDE SEQUENCE</scope>
    <source>
        <strain evidence="2">AVDCRST_MAG50</strain>
    </source>
</reference>
<dbReference type="InterPro" id="IPR051783">
    <property type="entry name" value="NAD(P)-dependent_oxidoreduct"/>
</dbReference>
<sequence>MRVVITGATGNLGSSLVERLSREPSVSEIVALSRRPGNLPVDKVRWHGADISISDLEPHLRGADAVIHTAWVVQPSHDEQQLWRVNVEGSARVFAAAAKAGVGALIHASSVGAYSPGPKEPVDESWPTGGVVSSWYSRHKAYCERLLDGVERDHPEIRVVRMRPSLFFKAEAATGIRKLFIGPLLPSTLVHPGRVPITPAISGLTVQAAHTSDVTEAFRLALLDGSARGAYNVASGPVLDSSVLSEVLGGPRVPVPAFVAKVGAALSWRARLQPTSPDWLDLALQSPLLDTTRAETELGWKPAVSGPDALRELLGGLAERREYPTPALRA</sequence>
<dbReference type="Gene3D" id="3.40.50.720">
    <property type="entry name" value="NAD(P)-binding Rossmann-like Domain"/>
    <property type="match status" value="1"/>
</dbReference>
<dbReference type="PANTHER" id="PTHR48079">
    <property type="entry name" value="PROTEIN YEEZ"/>
    <property type="match status" value="1"/>
</dbReference>
<feature type="domain" description="NAD-dependent epimerase/dehydratase" evidence="1">
    <location>
        <begin position="3"/>
        <end position="233"/>
    </location>
</feature>
<dbReference type="EMBL" id="CADCTF010000127">
    <property type="protein sequence ID" value="CAA9259150.1"/>
    <property type="molecule type" value="Genomic_DNA"/>
</dbReference>
<dbReference type="GO" id="GO:0004029">
    <property type="term" value="F:aldehyde dehydrogenase (NAD+) activity"/>
    <property type="evidence" value="ECO:0007669"/>
    <property type="project" value="TreeGrafter"/>
</dbReference>
<dbReference type="SUPFAM" id="SSF51735">
    <property type="entry name" value="NAD(P)-binding Rossmann-fold domains"/>
    <property type="match status" value="1"/>
</dbReference>
<dbReference type="Pfam" id="PF01370">
    <property type="entry name" value="Epimerase"/>
    <property type="match status" value="1"/>
</dbReference>
<evidence type="ECO:0000259" key="1">
    <source>
        <dbReference type="Pfam" id="PF01370"/>
    </source>
</evidence>
<dbReference type="InterPro" id="IPR001509">
    <property type="entry name" value="Epimerase_deHydtase"/>
</dbReference>
<dbReference type="GO" id="GO:0005737">
    <property type="term" value="C:cytoplasm"/>
    <property type="evidence" value="ECO:0007669"/>
    <property type="project" value="TreeGrafter"/>
</dbReference>
<name>A0A6J4IRZ9_9ACTN</name>
<protein>
    <submittedName>
        <fullName evidence="2">Nucleoside-diphosphate-sugar epimerases</fullName>
    </submittedName>
</protein>
<organism evidence="2">
    <name type="scientific">uncultured Acidimicrobiales bacterium</name>
    <dbReference type="NCBI Taxonomy" id="310071"/>
    <lineage>
        <taxon>Bacteria</taxon>
        <taxon>Bacillati</taxon>
        <taxon>Actinomycetota</taxon>
        <taxon>Acidimicrobiia</taxon>
        <taxon>Acidimicrobiales</taxon>
        <taxon>environmental samples</taxon>
    </lineage>
</organism>
<dbReference type="InterPro" id="IPR036291">
    <property type="entry name" value="NAD(P)-bd_dom_sf"/>
</dbReference>
<proteinExistence type="predicted"/>
<gene>
    <name evidence="2" type="ORF">AVDCRST_MAG50-2909</name>
</gene>
<dbReference type="AlphaFoldDB" id="A0A6J4IRZ9"/>